<dbReference type="PANTHER" id="PTHR21064:SF6">
    <property type="entry name" value="AMINOGLYCOSIDE PHOSPHOTRANSFERASE DOMAIN-CONTAINING PROTEIN"/>
    <property type="match status" value="1"/>
</dbReference>
<comment type="caution">
    <text evidence="4">The sequence shown here is derived from an EMBL/GenBank/DDBJ whole genome shotgun (WGS) entry which is preliminary data.</text>
</comment>
<evidence type="ECO:0000259" key="3">
    <source>
        <dbReference type="Pfam" id="PF01636"/>
    </source>
</evidence>
<dbReference type="GO" id="GO:0009088">
    <property type="term" value="P:threonine biosynthetic process"/>
    <property type="evidence" value="ECO:0007669"/>
    <property type="project" value="TreeGrafter"/>
</dbReference>
<feature type="region of interest" description="Disordered" evidence="2">
    <location>
        <begin position="334"/>
        <end position="359"/>
    </location>
</feature>
<evidence type="ECO:0000256" key="2">
    <source>
        <dbReference type="SAM" id="MobiDB-lite"/>
    </source>
</evidence>
<dbReference type="GO" id="GO:0004413">
    <property type="term" value="F:homoserine kinase activity"/>
    <property type="evidence" value="ECO:0007669"/>
    <property type="project" value="TreeGrafter"/>
</dbReference>
<feature type="domain" description="Aminoglycoside phosphotransferase" evidence="3">
    <location>
        <begin position="33"/>
        <end position="274"/>
    </location>
</feature>
<dbReference type="RefSeq" id="WP_123255940.1">
    <property type="nucleotide sequence ID" value="NZ_RBED01000111.1"/>
</dbReference>
<keyword evidence="5" id="KW-1185">Reference proteome</keyword>
<dbReference type="OrthoDB" id="241498at2"/>
<dbReference type="EMBL" id="RBED01000111">
    <property type="protein sequence ID" value="RNL52979.1"/>
    <property type="molecule type" value="Genomic_DNA"/>
</dbReference>
<feature type="compositionally biased region" description="Polar residues" evidence="2">
    <location>
        <begin position="350"/>
        <end position="359"/>
    </location>
</feature>
<dbReference type="InterPro" id="IPR050249">
    <property type="entry name" value="Pseudomonas-type_ThrB"/>
</dbReference>
<keyword evidence="4" id="KW-0418">Kinase</keyword>
<name>A0A3N0BVM9_9MICC</name>
<dbReference type="Gene3D" id="3.90.1200.10">
    <property type="match status" value="1"/>
</dbReference>
<keyword evidence="4" id="KW-0808">Transferase</keyword>
<organism evidence="4 5">
    <name type="scientific">Arthrobacter oryzae</name>
    <dbReference type="NCBI Taxonomy" id="409290"/>
    <lineage>
        <taxon>Bacteria</taxon>
        <taxon>Bacillati</taxon>
        <taxon>Actinomycetota</taxon>
        <taxon>Actinomycetes</taxon>
        <taxon>Micrococcales</taxon>
        <taxon>Micrococcaceae</taxon>
        <taxon>Arthrobacter</taxon>
    </lineage>
</organism>
<dbReference type="Gene3D" id="3.30.200.20">
    <property type="entry name" value="Phosphorylase Kinase, domain 1"/>
    <property type="match status" value="1"/>
</dbReference>
<evidence type="ECO:0000313" key="4">
    <source>
        <dbReference type="EMBL" id="RNL52979.1"/>
    </source>
</evidence>
<sequence length="359" mass="39748">MTIDPATERLARLALAEFGLGEDARLEFVTYRENQVFRVHDDRHDWALKLHRPGYRTDQEIASEAAILESLTDAGVRVTVPVRTRDGAHLARVNAPGAPGRVQQATLQQWIPNAGPLGNSSRIFEGIERPDSAQLHDLGRLIARLHTHMESNGVAAGFDRPAWDAAGLVGDHALWGRASDLRVLDAAQRALLLRVESQLEEQLALVPRDARHFGPIHADLTVENVLVDDSGLILIDFDDSGEGWYLFDVATAYFFCSAHPDSASILDTLLGGYRLERELTEVDISPWHSLLMARALSYLAWSVDRPGDPASKFHEDVLLPWILDGARHYLQTGRTGWDEPNATDRAASAGPSTQMKDHK</sequence>
<dbReference type="Pfam" id="PF01636">
    <property type="entry name" value="APH"/>
    <property type="match status" value="1"/>
</dbReference>
<dbReference type="AlphaFoldDB" id="A0A3N0BVM9"/>
<accession>A0A3N0BVM9</accession>
<dbReference type="PANTHER" id="PTHR21064">
    <property type="entry name" value="AMINOGLYCOSIDE PHOSPHOTRANSFERASE DOMAIN-CONTAINING PROTEIN-RELATED"/>
    <property type="match status" value="1"/>
</dbReference>
<evidence type="ECO:0000313" key="5">
    <source>
        <dbReference type="Proteomes" id="UP000273807"/>
    </source>
</evidence>
<comment type="similarity">
    <text evidence="1">Belongs to the pseudomonas-type ThrB family.</text>
</comment>
<dbReference type="Proteomes" id="UP000273807">
    <property type="component" value="Unassembled WGS sequence"/>
</dbReference>
<dbReference type="InterPro" id="IPR011009">
    <property type="entry name" value="Kinase-like_dom_sf"/>
</dbReference>
<reference evidence="4 5" key="1">
    <citation type="submission" date="2018-10" db="EMBL/GenBank/DDBJ databases">
        <title>Genome sequencing of Arthrobacter oryzae TNB02.</title>
        <authorList>
            <person name="Cho Y.-J."/>
            <person name="Cho A."/>
            <person name="Kim O.-S."/>
        </authorList>
    </citation>
    <scope>NUCLEOTIDE SEQUENCE [LARGE SCALE GENOMIC DNA]</scope>
    <source>
        <strain evidence="4 5">TNB02</strain>
    </source>
</reference>
<evidence type="ECO:0000256" key="1">
    <source>
        <dbReference type="ARBA" id="ARBA00038240"/>
    </source>
</evidence>
<dbReference type="SUPFAM" id="SSF56112">
    <property type="entry name" value="Protein kinase-like (PK-like)"/>
    <property type="match status" value="1"/>
</dbReference>
<gene>
    <name evidence="4" type="ORF">D7003_13495</name>
</gene>
<dbReference type="InterPro" id="IPR002575">
    <property type="entry name" value="Aminoglycoside_PTrfase"/>
</dbReference>
<protein>
    <submittedName>
        <fullName evidence="4">Homoserine kinase</fullName>
    </submittedName>
</protein>
<proteinExistence type="inferred from homology"/>